<feature type="compositionally biased region" description="Acidic residues" evidence="1">
    <location>
        <begin position="173"/>
        <end position="183"/>
    </location>
</feature>
<reference evidence="2" key="1">
    <citation type="submission" date="2020-01" db="EMBL/GenBank/DDBJ databases">
        <authorList>
            <consortium name="DOE Joint Genome Institute"/>
            <person name="Haridas S."/>
            <person name="Albert R."/>
            <person name="Binder M."/>
            <person name="Bloem J."/>
            <person name="Labutti K."/>
            <person name="Salamov A."/>
            <person name="Andreopoulos B."/>
            <person name="Baker S.E."/>
            <person name="Barry K."/>
            <person name="Bills G."/>
            <person name="Bluhm B.H."/>
            <person name="Cannon C."/>
            <person name="Castanera R."/>
            <person name="Culley D.E."/>
            <person name="Daum C."/>
            <person name="Ezra D."/>
            <person name="Gonzalez J.B."/>
            <person name="Henrissat B."/>
            <person name="Kuo A."/>
            <person name="Liang C."/>
            <person name="Lipzen A."/>
            <person name="Lutzoni F."/>
            <person name="Magnuson J."/>
            <person name="Mondo S."/>
            <person name="Nolan M."/>
            <person name="Ohm R."/>
            <person name="Pangilinan J."/>
            <person name="Park H.-J."/>
            <person name="Ramirez L."/>
            <person name="Alfaro M."/>
            <person name="Sun H."/>
            <person name="Tritt A."/>
            <person name="Yoshinaga Y."/>
            <person name="Zwiers L.-H."/>
            <person name="Turgeon B.G."/>
            <person name="Goodwin S.B."/>
            <person name="Spatafora J.W."/>
            <person name="Crous P.W."/>
            <person name="Grigoriev I.V."/>
        </authorList>
    </citation>
    <scope>NUCLEOTIDE SEQUENCE</scope>
    <source>
        <strain evidence="2">IPT5</strain>
    </source>
</reference>
<name>A0A6A7B636_9PLEO</name>
<feature type="compositionally biased region" description="Basic and acidic residues" evidence="1">
    <location>
        <begin position="216"/>
        <end position="229"/>
    </location>
</feature>
<protein>
    <submittedName>
        <fullName evidence="2">Uncharacterized protein</fullName>
    </submittedName>
</protein>
<dbReference type="OrthoDB" id="3801471at2759"/>
<dbReference type="Proteomes" id="UP000799423">
    <property type="component" value="Unassembled WGS sequence"/>
</dbReference>
<organism evidence="2 3">
    <name type="scientific">Plenodomus tracheiphilus IPT5</name>
    <dbReference type="NCBI Taxonomy" id="1408161"/>
    <lineage>
        <taxon>Eukaryota</taxon>
        <taxon>Fungi</taxon>
        <taxon>Dikarya</taxon>
        <taxon>Ascomycota</taxon>
        <taxon>Pezizomycotina</taxon>
        <taxon>Dothideomycetes</taxon>
        <taxon>Pleosporomycetidae</taxon>
        <taxon>Pleosporales</taxon>
        <taxon>Pleosporineae</taxon>
        <taxon>Leptosphaeriaceae</taxon>
        <taxon>Plenodomus</taxon>
    </lineage>
</organism>
<feature type="compositionally biased region" description="Low complexity" evidence="1">
    <location>
        <begin position="21"/>
        <end position="36"/>
    </location>
</feature>
<gene>
    <name evidence="2" type="ORF">T440DRAFT_115861</name>
</gene>
<keyword evidence="3" id="KW-1185">Reference proteome</keyword>
<dbReference type="EMBL" id="MU006308">
    <property type="protein sequence ID" value="KAF2850167.1"/>
    <property type="molecule type" value="Genomic_DNA"/>
</dbReference>
<proteinExistence type="predicted"/>
<feature type="compositionally biased region" description="Basic and acidic residues" evidence="1">
    <location>
        <begin position="80"/>
        <end position="92"/>
    </location>
</feature>
<feature type="compositionally biased region" description="Basic and acidic residues" evidence="1">
    <location>
        <begin position="256"/>
        <end position="275"/>
    </location>
</feature>
<feature type="region of interest" description="Disordered" evidence="1">
    <location>
        <begin position="1"/>
        <end position="51"/>
    </location>
</feature>
<accession>A0A6A7B636</accession>
<feature type="region of interest" description="Disordered" evidence="1">
    <location>
        <begin position="66"/>
        <end position="379"/>
    </location>
</feature>
<feature type="compositionally biased region" description="Polar residues" evidence="1">
    <location>
        <begin position="300"/>
        <end position="311"/>
    </location>
</feature>
<feature type="compositionally biased region" description="Polar residues" evidence="1">
    <location>
        <begin position="193"/>
        <end position="204"/>
    </location>
</feature>
<evidence type="ECO:0000313" key="2">
    <source>
        <dbReference type="EMBL" id="KAF2850167.1"/>
    </source>
</evidence>
<evidence type="ECO:0000313" key="3">
    <source>
        <dbReference type="Proteomes" id="UP000799423"/>
    </source>
</evidence>
<feature type="compositionally biased region" description="Basic and acidic residues" evidence="1">
    <location>
        <begin position="323"/>
        <end position="334"/>
    </location>
</feature>
<sequence length="390" mass="42973">MYYPPHSEGTPLSMKGATQFQSQPAPAVPVSPARPSTARSTIRAIPPSPPISIDDALRLELADDPARPYSDLLPGSPRARFNEDQAEKERVKSLAKYMANSEDDYGYKGSSFGSPGTVLRRGEAVSRHSPAAKTRSRSHSPQEKPFRSPAMTSHQAPVAQEQPAADSLWYSTTEDDIDEEDDSCERNFPETPTPMSREQRSQAYTPLGTPPPLFAMKREQSQHSNDAVHKTPSPKGQPTHALHHKHTLPHPSPSERNFKPHLRDMVSAARNREHCPAAIDEQTTPPVKTPPVQHPKRHASSSARSTISGGTAESRRSVFSTPGRDELERKKALVEIDEGPFARAVSVQDLDARRRQVSGKSDESEERGERGGGKRMWRKGCGMGEKCCVM</sequence>
<dbReference type="AlphaFoldDB" id="A0A6A7B636"/>
<evidence type="ECO:0000256" key="1">
    <source>
        <dbReference type="SAM" id="MobiDB-lite"/>
    </source>
</evidence>